<evidence type="ECO:0000313" key="5">
    <source>
        <dbReference type="EMBL" id="KAL1310530.1"/>
    </source>
</evidence>
<keyword evidence="1" id="KW-0378">Hydrolase</keyword>
<evidence type="ECO:0000313" key="6">
    <source>
        <dbReference type="Proteomes" id="UP001562354"/>
    </source>
</evidence>
<evidence type="ECO:0000259" key="2">
    <source>
        <dbReference type="Pfam" id="PF13086"/>
    </source>
</evidence>
<evidence type="ECO:0000256" key="1">
    <source>
        <dbReference type="ARBA" id="ARBA00022806"/>
    </source>
</evidence>
<gene>
    <name evidence="5" type="ORF">AAFC00_000814</name>
</gene>
<dbReference type="Pfam" id="PF13087">
    <property type="entry name" value="AAA_12"/>
    <property type="match status" value="1"/>
</dbReference>
<dbReference type="InterPro" id="IPR027417">
    <property type="entry name" value="P-loop_NTPase"/>
</dbReference>
<keyword evidence="1" id="KW-0067">ATP-binding</keyword>
<keyword evidence="6" id="KW-1185">Reference proteome</keyword>
<dbReference type="InterPro" id="IPR047187">
    <property type="entry name" value="SF1_C_Upf1"/>
</dbReference>
<evidence type="ECO:0000259" key="4">
    <source>
        <dbReference type="Pfam" id="PF25396"/>
    </source>
</evidence>
<dbReference type="InterPro" id="IPR041677">
    <property type="entry name" value="DNA2/NAM7_AAA_11"/>
</dbReference>
<keyword evidence="1" id="KW-0347">Helicase</keyword>
<dbReference type="Pfam" id="PF25396">
    <property type="entry name" value="ZNFX1"/>
    <property type="match status" value="1"/>
</dbReference>
<dbReference type="SUPFAM" id="SSF52540">
    <property type="entry name" value="P-loop containing nucleoside triphosphate hydrolases"/>
    <property type="match status" value="1"/>
</dbReference>
<organism evidence="5 6">
    <name type="scientific">Neodothiora populina</name>
    <dbReference type="NCBI Taxonomy" id="2781224"/>
    <lineage>
        <taxon>Eukaryota</taxon>
        <taxon>Fungi</taxon>
        <taxon>Dikarya</taxon>
        <taxon>Ascomycota</taxon>
        <taxon>Pezizomycotina</taxon>
        <taxon>Dothideomycetes</taxon>
        <taxon>Dothideomycetidae</taxon>
        <taxon>Dothideales</taxon>
        <taxon>Dothioraceae</taxon>
        <taxon>Neodothiora</taxon>
    </lineage>
</organism>
<dbReference type="RefSeq" id="XP_069203379.1">
    <property type="nucleotide sequence ID" value="XM_069347533.1"/>
</dbReference>
<dbReference type="Gene3D" id="3.40.50.300">
    <property type="entry name" value="P-loop containing nucleotide triphosphate hydrolases"/>
    <property type="match status" value="3"/>
</dbReference>
<dbReference type="GeneID" id="95974517"/>
<feature type="domain" description="DNA2/NAM7 helicase-like C-terminal" evidence="3">
    <location>
        <begin position="723"/>
        <end position="904"/>
    </location>
</feature>
<proteinExistence type="predicted"/>
<feature type="domain" description="ZNFX1" evidence="4">
    <location>
        <begin position="130"/>
        <end position="235"/>
    </location>
</feature>
<name>A0ABR3PLW7_9PEZI</name>
<dbReference type="CDD" id="cd18808">
    <property type="entry name" value="SF1_C_Upf1"/>
    <property type="match status" value="1"/>
</dbReference>
<dbReference type="InterPro" id="IPR057373">
    <property type="entry name" value="ZNFX1"/>
</dbReference>
<evidence type="ECO:0000259" key="3">
    <source>
        <dbReference type="Pfam" id="PF13087"/>
    </source>
</evidence>
<dbReference type="InterPro" id="IPR041679">
    <property type="entry name" value="DNA2/NAM7-like_C"/>
</dbReference>
<reference evidence="5 6" key="1">
    <citation type="submission" date="2024-07" db="EMBL/GenBank/DDBJ databases">
        <title>Draft sequence of the Neodothiora populina.</title>
        <authorList>
            <person name="Drown D.D."/>
            <person name="Schuette U.S."/>
            <person name="Buechlein A.B."/>
            <person name="Rusch D.R."/>
            <person name="Winton L.W."/>
            <person name="Adams G.A."/>
        </authorList>
    </citation>
    <scope>NUCLEOTIDE SEQUENCE [LARGE SCALE GENOMIC DNA]</scope>
    <source>
        <strain evidence="5 6">CPC 39397</strain>
    </source>
</reference>
<dbReference type="PANTHER" id="PTHR10887">
    <property type="entry name" value="DNA2/NAM7 HELICASE FAMILY"/>
    <property type="match status" value="1"/>
</dbReference>
<dbReference type="PANTHER" id="PTHR10887:SF341">
    <property type="entry name" value="NFX1-TYPE ZINC FINGER-CONTAINING PROTEIN 1"/>
    <property type="match status" value="1"/>
</dbReference>
<feature type="domain" description="DNA2/NAM7 helicase helicase" evidence="2">
    <location>
        <begin position="644"/>
        <end position="713"/>
    </location>
</feature>
<protein>
    <submittedName>
        <fullName evidence="5">Uncharacterized protein</fullName>
    </submittedName>
</protein>
<keyword evidence="1" id="KW-0547">Nucleotide-binding</keyword>
<dbReference type="InterPro" id="IPR045055">
    <property type="entry name" value="DNA2/NAM7-like"/>
</dbReference>
<dbReference type="Pfam" id="PF13086">
    <property type="entry name" value="AAA_11"/>
    <property type="match status" value="2"/>
</dbReference>
<feature type="domain" description="DNA2/NAM7 helicase helicase" evidence="2">
    <location>
        <begin position="324"/>
        <end position="454"/>
    </location>
</feature>
<dbReference type="EMBL" id="JBFMKM010000003">
    <property type="protein sequence ID" value="KAL1310530.1"/>
    <property type="molecule type" value="Genomic_DNA"/>
</dbReference>
<accession>A0ABR3PLW7</accession>
<comment type="caution">
    <text evidence="5">The sequence shown here is derived from an EMBL/GenBank/DDBJ whole genome shotgun (WGS) entry which is preliminary data.</text>
</comment>
<dbReference type="Proteomes" id="UP001562354">
    <property type="component" value="Unassembled WGS sequence"/>
</dbReference>
<dbReference type="CDD" id="cd06008">
    <property type="entry name" value="NF-X1-zinc-finger"/>
    <property type="match status" value="1"/>
</dbReference>
<sequence>MCTCSQSGKCDVFFTSFTLIDLPLSATHRIKMAERSNVNPRHIVQNYVRDTEKLLHLGDWRSFPEVPTAEELAKQATTAQSDHGTPSSKEEYLKEQYLFCREEASFAIRGALYAVRHAPQANEPELRISSKKIGVYDNAHVLGVIFSPAKGFCTRLSFSTNRTQVSIDWVNSPRLKTGSLIIASASSDNFKKHLLPGIIAARQTSLLNKKPPEIDIVFPHDVVFDPTIKYTIIEETQSYFESFRHTMLALQQMTLENLPLAGYLVDPATHNIVGNPPHIVSNPELDLSHVIGGPLTNFEPPSSCVPSVVNLMSDWPKEHPPRSLDQSQMEALKQMLTKEMALVQGPPGTGKTHTSVAALQALCQGMKRGDPPIVVVSKTNHALDQLLLLVNRHVTPHFVRLGAQSTDETGIIERQGLQKMRESLDLRSQSRTFRQAQRELQGLETTIRDFFEPLKPFAGFFDHQVFLKYGIITPAQFDAIEREHKEYENLPSSSRTPPPVGPTTSWLRNDMPLFEAITPALLMFPMRETELEDDFLDDFIDENAAETLKKQRMEVLSGSTMFLKQNWVGSNWTANASATNIDNIAARVRKLDMARANHGARGSAYNLMLAICKEVIAAKVAPAIAQYNRLAKLRGFGHFEPNVAILKRHKIVGMTATGLGKYRAMIAAAGVKVVMIEEAAEALECTLVPALMPTVEHVIQVGDHKQLPPHVNSPAYANTGFVISLFERLILAGVEMRMLQHQRRMRPEISRLLDPIYGGDLLDHECVGNRPAVPGVAHNSFFADHDFQEKKNAQWSTLNEDEAAYIVEFAVHLIRNGVAPASITILTFYNGQRICLKSRLRKHKAFAGNDQPRVSTVDSYQGQENDVVILSLARSASVGFIANPNRVNVALSRARNGLYVFGNSTLLARDGGHLWKDLLEILEGADSSIVDPSSGGQSCLSRGLPLLCGCGAEKTLMFSAKDIVEKPHGCKRVCNAKLSCGHNCGRNCHESPHDSMSCQKSCQRVLVCGHACISRCNELCKCSECQPHLAPSSEVREVRSAAASASVTGMPRRRLTVPSLNLVPHDDDVEGDKITASGKLDLVEEMLAFDMSEVSLVDLDQDALSHVPVNMMDDEVSDQFSYDTLSPT</sequence>